<dbReference type="PROSITE" id="PS51898">
    <property type="entry name" value="TYR_RECOMBINASE"/>
    <property type="match status" value="1"/>
</dbReference>
<dbReference type="Gene3D" id="1.10.443.10">
    <property type="entry name" value="Intergrase catalytic core"/>
    <property type="match status" value="1"/>
</dbReference>
<dbReference type="CDD" id="cd00397">
    <property type="entry name" value="DNA_BRE_C"/>
    <property type="match status" value="1"/>
</dbReference>
<dbReference type="SUPFAM" id="SSF56349">
    <property type="entry name" value="DNA breaking-rejoining enzymes"/>
    <property type="match status" value="1"/>
</dbReference>
<feature type="region of interest" description="Disordered" evidence="2">
    <location>
        <begin position="1"/>
        <end position="38"/>
    </location>
</feature>
<sequence length="146" mass="16619">MNVSERQDSADFADSDSGQDHRQGFGDGGRDDLPRTAPRALDENAQIRWLRAIEAWPHPRDRLLAKLHFYAGLRIGDSVALDVPNVRMSARKGVLRVWGKGGKVREVPIHQALRDPLTTWLDERPLFLSHRGRRLTTRGRLLPTLR</sequence>
<name>A0ABP8USL2_9ACTN</name>
<feature type="domain" description="Tyr recombinase" evidence="3">
    <location>
        <begin position="36"/>
        <end position="146"/>
    </location>
</feature>
<protein>
    <recommendedName>
        <fullName evidence="3">Tyr recombinase domain-containing protein</fullName>
    </recommendedName>
</protein>
<keyword evidence="1" id="KW-0233">DNA recombination</keyword>
<feature type="compositionally biased region" description="Basic and acidic residues" evidence="2">
    <location>
        <begin position="18"/>
        <end position="34"/>
    </location>
</feature>
<keyword evidence="5" id="KW-1185">Reference proteome</keyword>
<accession>A0ABP8USL2</accession>
<dbReference type="InterPro" id="IPR011010">
    <property type="entry name" value="DNA_brk_join_enz"/>
</dbReference>
<dbReference type="Proteomes" id="UP001501442">
    <property type="component" value="Unassembled WGS sequence"/>
</dbReference>
<dbReference type="InterPro" id="IPR013762">
    <property type="entry name" value="Integrase-like_cat_sf"/>
</dbReference>
<organism evidence="4 5">
    <name type="scientific">Actinoallomurus vinaceus</name>
    <dbReference type="NCBI Taxonomy" id="1080074"/>
    <lineage>
        <taxon>Bacteria</taxon>
        <taxon>Bacillati</taxon>
        <taxon>Actinomycetota</taxon>
        <taxon>Actinomycetes</taxon>
        <taxon>Streptosporangiales</taxon>
        <taxon>Thermomonosporaceae</taxon>
        <taxon>Actinoallomurus</taxon>
    </lineage>
</organism>
<dbReference type="Pfam" id="PF00589">
    <property type="entry name" value="Phage_integrase"/>
    <property type="match status" value="1"/>
</dbReference>
<comment type="caution">
    <text evidence="4">The sequence shown here is derived from an EMBL/GenBank/DDBJ whole genome shotgun (WGS) entry which is preliminary data.</text>
</comment>
<dbReference type="EMBL" id="BAABHK010000025">
    <property type="protein sequence ID" value="GAA4639020.1"/>
    <property type="molecule type" value="Genomic_DNA"/>
</dbReference>
<evidence type="ECO:0000259" key="3">
    <source>
        <dbReference type="PROSITE" id="PS51898"/>
    </source>
</evidence>
<reference evidence="5" key="1">
    <citation type="journal article" date="2019" name="Int. J. Syst. Evol. Microbiol.">
        <title>The Global Catalogue of Microorganisms (GCM) 10K type strain sequencing project: providing services to taxonomists for standard genome sequencing and annotation.</title>
        <authorList>
            <consortium name="The Broad Institute Genomics Platform"/>
            <consortium name="The Broad Institute Genome Sequencing Center for Infectious Disease"/>
            <person name="Wu L."/>
            <person name="Ma J."/>
        </authorList>
    </citation>
    <scope>NUCLEOTIDE SEQUENCE [LARGE SCALE GENOMIC DNA]</scope>
    <source>
        <strain evidence="5">JCM 17939</strain>
    </source>
</reference>
<evidence type="ECO:0000313" key="5">
    <source>
        <dbReference type="Proteomes" id="UP001501442"/>
    </source>
</evidence>
<evidence type="ECO:0000313" key="4">
    <source>
        <dbReference type="EMBL" id="GAA4639020.1"/>
    </source>
</evidence>
<proteinExistence type="predicted"/>
<evidence type="ECO:0000256" key="1">
    <source>
        <dbReference type="ARBA" id="ARBA00023172"/>
    </source>
</evidence>
<evidence type="ECO:0000256" key="2">
    <source>
        <dbReference type="SAM" id="MobiDB-lite"/>
    </source>
</evidence>
<gene>
    <name evidence="4" type="ORF">GCM10023196_099010</name>
</gene>
<dbReference type="InterPro" id="IPR002104">
    <property type="entry name" value="Integrase_catalytic"/>
</dbReference>
<dbReference type="RefSeq" id="WP_345442558.1">
    <property type="nucleotide sequence ID" value="NZ_BAABHK010000025.1"/>
</dbReference>